<comment type="similarity">
    <text evidence="9">Belongs to the MntA antitoxin family.</text>
</comment>
<evidence type="ECO:0000256" key="7">
    <source>
        <dbReference type="ARBA" id="ARBA00022840"/>
    </source>
</evidence>
<comment type="cofactor">
    <cofactor evidence="1">
        <name>Mg(2+)</name>
        <dbReference type="ChEBI" id="CHEBI:18420"/>
    </cofactor>
</comment>
<keyword evidence="7" id="KW-0067">ATP-binding</keyword>
<dbReference type="AlphaFoldDB" id="A0A3B0Y1S4"/>
<evidence type="ECO:0000259" key="10">
    <source>
        <dbReference type="Pfam" id="PF01909"/>
    </source>
</evidence>
<keyword evidence="4" id="KW-0548">Nucleotidyltransferase</keyword>
<accession>A0A3B0Y1S4</accession>
<keyword evidence="5" id="KW-0479">Metal-binding</keyword>
<protein>
    <recommendedName>
        <fullName evidence="10">Polymerase nucleotidyl transferase domain-containing protein</fullName>
    </recommendedName>
</protein>
<gene>
    <name evidence="11" type="ORF">MNBD_GAMMA15-2163</name>
</gene>
<dbReference type="PANTHER" id="PTHR33571:SF14">
    <property type="entry name" value="PROTEIN ADENYLYLTRANSFERASE MJ0435-RELATED"/>
    <property type="match status" value="1"/>
</dbReference>
<evidence type="ECO:0000256" key="3">
    <source>
        <dbReference type="ARBA" id="ARBA00022679"/>
    </source>
</evidence>
<keyword evidence="8" id="KW-0460">Magnesium</keyword>
<evidence type="ECO:0000256" key="4">
    <source>
        <dbReference type="ARBA" id="ARBA00022695"/>
    </source>
</evidence>
<proteinExistence type="inferred from homology"/>
<dbReference type="InterPro" id="IPR002934">
    <property type="entry name" value="Polymerase_NTP_transf_dom"/>
</dbReference>
<dbReference type="EMBL" id="UOFN01000038">
    <property type="protein sequence ID" value="VAW74635.1"/>
    <property type="molecule type" value="Genomic_DNA"/>
</dbReference>
<organism evidence="11">
    <name type="scientific">hydrothermal vent metagenome</name>
    <dbReference type="NCBI Taxonomy" id="652676"/>
    <lineage>
        <taxon>unclassified sequences</taxon>
        <taxon>metagenomes</taxon>
        <taxon>ecological metagenomes</taxon>
    </lineage>
</organism>
<dbReference type="Pfam" id="PF01909">
    <property type="entry name" value="NTP_transf_2"/>
    <property type="match status" value="1"/>
</dbReference>
<feature type="domain" description="Polymerase nucleotidyl transferase" evidence="10">
    <location>
        <begin position="191"/>
        <end position="275"/>
    </location>
</feature>
<dbReference type="PANTHER" id="PTHR33571">
    <property type="entry name" value="SSL8005 PROTEIN"/>
    <property type="match status" value="1"/>
</dbReference>
<evidence type="ECO:0000256" key="5">
    <source>
        <dbReference type="ARBA" id="ARBA00022723"/>
    </source>
</evidence>
<keyword evidence="6" id="KW-0547">Nucleotide-binding</keyword>
<dbReference type="SUPFAM" id="SSF81301">
    <property type="entry name" value="Nucleotidyltransferase"/>
    <property type="match status" value="1"/>
</dbReference>
<evidence type="ECO:0000256" key="8">
    <source>
        <dbReference type="ARBA" id="ARBA00022842"/>
    </source>
</evidence>
<dbReference type="InterPro" id="IPR043519">
    <property type="entry name" value="NT_sf"/>
</dbReference>
<dbReference type="InterPro" id="IPR052038">
    <property type="entry name" value="Type-VII_TA_antitoxin"/>
</dbReference>
<dbReference type="GO" id="GO:0046872">
    <property type="term" value="F:metal ion binding"/>
    <property type="evidence" value="ECO:0007669"/>
    <property type="project" value="UniProtKB-KW"/>
</dbReference>
<sequence>MNLKPQDVLFLLKLVVLEGKPWSFNSLALELGMSASEVHAAAKRALAARLAVKEGKTIRPNIRNLEEFLLHGIQYVFVPERGELSRGMPTAYAAASIEPLPVWPDPEGKVRGESFTPLYKSASVAAKNDPALYQLLVLVDAIRGGRAREREVAKKLLKKRLDAATGQKDEILMSDPDRIVIGGKIVVSRAALQELARRYRIRRLVLFGSAARGELKPDSDIDLLVEFEKNNSPSLGGMVEIQDAFAVLFGGRKVDVATPAILNNPYRQREIEKDMEELYAA</sequence>
<name>A0A3B0Y1S4_9ZZZZ</name>
<evidence type="ECO:0000256" key="6">
    <source>
        <dbReference type="ARBA" id="ARBA00022741"/>
    </source>
</evidence>
<dbReference type="CDD" id="cd05403">
    <property type="entry name" value="NT_KNTase_like"/>
    <property type="match status" value="1"/>
</dbReference>
<keyword evidence="2" id="KW-1277">Toxin-antitoxin system</keyword>
<evidence type="ECO:0000256" key="9">
    <source>
        <dbReference type="ARBA" id="ARBA00038276"/>
    </source>
</evidence>
<keyword evidence="3" id="KW-0808">Transferase</keyword>
<evidence type="ECO:0000313" key="11">
    <source>
        <dbReference type="EMBL" id="VAW74635.1"/>
    </source>
</evidence>
<dbReference type="GO" id="GO:0005524">
    <property type="term" value="F:ATP binding"/>
    <property type="evidence" value="ECO:0007669"/>
    <property type="project" value="UniProtKB-KW"/>
</dbReference>
<dbReference type="GO" id="GO:0016779">
    <property type="term" value="F:nucleotidyltransferase activity"/>
    <property type="evidence" value="ECO:0007669"/>
    <property type="project" value="UniProtKB-KW"/>
</dbReference>
<reference evidence="11" key="1">
    <citation type="submission" date="2018-06" db="EMBL/GenBank/DDBJ databases">
        <authorList>
            <person name="Zhirakovskaya E."/>
        </authorList>
    </citation>
    <scope>NUCLEOTIDE SEQUENCE</scope>
</reference>
<evidence type="ECO:0000256" key="1">
    <source>
        <dbReference type="ARBA" id="ARBA00001946"/>
    </source>
</evidence>
<dbReference type="Gene3D" id="3.30.460.10">
    <property type="entry name" value="Beta Polymerase, domain 2"/>
    <property type="match status" value="1"/>
</dbReference>
<evidence type="ECO:0000256" key="2">
    <source>
        <dbReference type="ARBA" id="ARBA00022649"/>
    </source>
</evidence>